<protein>
    <submittedName>
        <fullName evidence="3">MarR family winged helix-turn-helix transcriptional regulator</fullName>
    </submittedName>
</protein>
<dbReference type="Pfam" id="PF12802">
    <property type="entry name" value="MarR_2"/>
    <property type="match status" value="1"/>
</dbReference>
<accession>A0AAW9SZL7</accession>
<dbReference type="GO" id="GO:0003700">
    <property type="term" value="F:DNA-binding transcription factor activity"/>
    <property type="evidence" value="ECO:0007669"/>
    <property type="project" value="InterPro"/>
</dbReference>
<dbReference type="PROSITE" id="PS50995">
    <property type="entry name" value="HTH_MARR_2"/>
    <property type="match status" value="1"/>
</dbReference>
<reference evidence="3" key="1">
    <citation type="submission" date="2023-05" db="EMBL/GenBank/DDBJ databases">
        <authorList>
            <person name="Du J."/>
        </authorList>
    </citation>
    <scope>NUCLEOTIDE SEQUENCE</scope>
    <source>
        <strain evidence="3">UMB1064</strain>
    </source>
</reference>
<dbReference type="GO" id="GO:0006950">
    <property type="term" value="P:response to stress"/>
    <property type="evidence" value="ECO:0007669"/>
    <property type="project" value="TreeGrafter"/>
</dbReference>
<dbReference type="AlphaFoldDB" id="A0AAW9SZL7"/>
<sequence length="284" mass="29740">MSDSSVLSSADSADASGGAAAAVSAKVPAVDAQIGTKTKKARKGAKAKNKASAKARTKSKCKPGSASEPSVAPAALRKSASWCLAQLDAAVRTSVNAALGRTQIESISIRGYWVLEAIADGGDMAQTELSALLGMDRSDMVRLIDSLESANLVERTRDSKDRRRQLIALTETGNTTRASLRRSLRRAERAAVAECAPEVRALLASLADDSAASPETDSGTPLSGNAGAKNPETATPEATATETDTKDMAENKTQATSSSDAQRPKRKKSKKKKKRKKNKKGALK</sequence>
<feature type="region of interest" description="Disordered" evidence="1">
    <location>
        <begin position="1"/>
        <end position="72"/>
    </location>
</feature>
<feature type="domain" description="HTH marR-type" evidence="2">
    <location>
        <begin position="77"/>
        <end position="212"/>
    </location>
</feature>
<dbReference type="InterPro" id="IPR039422">
    <property type="entry name" value="MarR/SlyA-like"/>
</dbReference>
<evidence type="ECO:0000313" key="4">
    <source>
        <dbReference type="Proteomes" id="UP001223646"/>
    </source>
</evidence>
<dbReference type="InterPro" id="IPR036388">
    <property type="entry name" value="WH-like_DNA-bd_sf"/>
</dbReference>
<dbReference type="InterPro" id="IPR036390">
    <property type="entry name" value="WH_DNA-bd_sf"/>
</dbReference>
<dbReference type="SMART" id="SM00347">
    <property type="entry name" value="HTH_MARR"/>
    <property type="match status" value="1"/>
</dbReference>
<dbReference type="EMBL" id="JASOOY020000031">
    <property type="protein sequence ID" value="MEO3717721.1"/>
    <property type="molecule type" value="Genomic_DNA"/>
</dbReference>
<feature type="compositionally biased region" description="Low complexity" evidence="1">
    <location>
        <begin position="231"/>
        <end position="242"/>
    </location>
</feature>
<gene>
    <name evidence="3" type="ORF">QP460_008970</name>
</gene>
<dbReference type="PANTHER" id="PTHR33164:SF43">
    <property type="entry name" value="HTH-TYPE TRANSCRIPTIONAL REPRESSOR YETL"/>
    <property type="match status" value="1"/>
</dbReference>
<dbReference type="PANTHER" id="PTHR33164">
    <property type="entry name" value="TRANSCRIPTIONAL REGULATOR, MARR FAMILY"/>
    <property type="match status" value="1"/>
</dbReference>
<comment type="caution">
    <text evidence="3">The sequence shown here is derived from an EMBL/GenBank/DDBJ whole genome shotgun (WGS) entry which is preliminary data.</text>
</comment>
<feature type="compositionally biased region" description="Polar residues" evidence="1">
    <location>
        <begin position="251"/>
        <end position="261"/>
    </location>
</feature>
<feature type="compositionally biased region" description="Basic residues" evidence="1">
    <location>
        <begin position="264"/>
        <end position="284"/>
    </location>
</feature>
<evidence type="ECO:0000256" key="1">
    <source>
        <dbReference type="SAM" id="MobiDB-lite"/>
    </source>
</evidence>
<evidence type="ECO:0000259" key="2">
    <source>
        <dbReference type="PROSITE" id="PS50995"/>
    </source>
</evidence>
<dbReference type="Gene3D" id="1.10.10.10">
    <property type="entry name" value="Winged helix-like DNA-binding domain superfamily/Winged helix DNA-binding domain"/>
    <property type="match status" value="1"/>
</dbReference>
<dbReference type="Proteomes" id="UP001223646">
    <property type="component" value="Unassembled WGS sequence"/>
</dbReference>
<organism evidence="3 4">
    <name type="scientific">Corynebacterium amycolatum</name>
    <dbReference type="NCBI Taxonomy" id="43765"/>
    <lineage>
        <taxon>Bacteria</taxon>
        <taxon>Bacillati</taxon>
        <taxon>Actinomycetota</taxon>
        <taxon>Actinomycetes</taxon>
        <taxon>Mycobacteriales</taxon>
        <taxon>Corynebacteriaceae</taxon>
        <taxon>Corynebacterium</taxon>
    </lineage>
</organism>
<dbReference type="SUPFAM" id="SSF46785">
    <property type="entry name" value="Winged helix' DNA-binding domain"/>
    <property type="match status" value="1"/>
</dbReference>
<dbReference type="PRINTS" id="PR00598">
    <property type="entry name" value="HTHMARR"/>
</dbReference>
<reference evidence="3" key="2">
    <citation type="submission" date="2024-05" db="EMBL/GenBank/DDBJ databases">
        <authorList>
            <person name="Wolfe A."/>
        </authorList>
    </citation>
    <scope>NUCLEOTIDE SEQUENCE</scope>
    <source>
        <strain evidence="3">UMB1064</strain>
    </source>
</reference>
<feature type="compositionally biased region" description="Basic residues" evidence="1">
    <location>
        <begin position="37"/>
        <end position="61"/>
    </location>
</feature>
<proteinExistence type="predicted"/>
<feature type="region of interest" description="Disordered" evidence="1">
    <location>
        <begin position="210"/>
        <end position="284"/>
    </location>
</feature>
<dbReference type="InterPro" id="IPR000835">
    <property type="entry name" value="HTH_MarR-typ"/>
</dbReference>
<feature type="compositionally biased region" description="Low complexity" evidence="1">
    <location>
        <begin position="1"/>
        <end position="36"/>
    </location>
</feature>
<dbReference type="RefSeq" id="WP_284826392.1">
    <property type="nucleotide sequence ID" value="NZ_JASOOY020000031.1"/>
</dbReference>
<evidence type="ECO:0000313" key="3">
    <source>
        <dbReference type="EMBL" id="MEO3717721.1"/>
    </source>
</evidence>
<name>A0AAW9SZL7_CORAY</name>